<dbReference type="GO" id="GO:0005762">
    <property type="term" value="C:mitochondrial large ribosomal subunit"/>
    <property type="evidence" value="ECO:0007669"/>
    <property type="project" value="TreeGrafter"/>
</dbReference>
<keyword evidence="7" id="KW-1185">Reference proteome</keyword>
<dbReference type="eggNOG" id="KOG4089">
    <property type="taxonomic scope" value="Eukaryota"/>
</dbReference>
<evidence type="ECO:0000256" key="1">
    <source>
        <dbReference type="ARBA" id="ARBA00006700"/>
    </source>
</evidence>
<dbReference type="AlphaFoldDB" id="N1PFW5"/>
<dbReference type="EMBL" id="KB446543">
    <property type="protein sequence ID" value="EME40475.1"/>
    <property type="molecule type" value="Genomic_DNA"/>
</dbReference>
<evidence type="ECO:0000313" key="6">
    <source>
        <dbReference type="EMBL" id="EME40475.1"/>
    </source>
</evidence>
<gene>
    <name evidence="6" type="ORF">DOTSEDRAFT_157204</name>
</gene>
<dbReference type="Proteomes" id="UP000016933">
    <property type="component" value="Unassembled WGS sequence"/>
</dbReference>
<dbReference type="OrthoDB" id="275582at2759"/>
<evidence type="ECO:0000256" key="5">
    <source>
        <dbReference type="SAM" id="MobiDB-lite"/>
    </source>
</evidence>
<feature type="region of interest" description="Disordered" evidence="5">
    <location>
        <begin position="164"/>
        <end position="184"/>
    </location>
</feature>
<keyword evidence="2" id="KW-0689">Ribosomal protein</keyword>
<feature type="region of interest" description="Disordered" evidence="5">
    <location>
        <begin position="118"/>
        <end position="152"/>
    </location>
</feature>
<reference evidence="7" key="1">
    <citation type="journal article" date="2012" name="PLoS Genet.">
        <title>The genomes of the fungal plant pathogens Cladosporium fulvum and Dothistroma septosporum reveal adaptation to different hosts and lifestyles but also signatures of common ancestry.</title>
        <authorList>
            <person name="de Wit P.J.G.M."/>
            <person name="van der Burgt A."/>
            <person name="Oekmen B."/>
            <person name="Stergiopoulos I."/>
            <person name="Abd-Elsalam K.A."/>
            <person name="Aerts A.L."/>
            <person name="Bahkali A.H."/>
            <person name="Beenen H.G."/>
            <person name="Chettri P."/>
            <person name="Cox M.P."/>
            <person name="Datema E."/>
            <person name="de Vries R.P."/>
            <person name="Dhillon B."/>
            <person name="Ganley A.R."/>
            <person name="Griffiths S.A."/>
            <person name="Guo Y."/>
            <person name="Hamelin R.C."/>
            <person name="Henrissat B."/>
            <person name="Kabir M.S."/>
            <person name="Jashni M.K."/>
            <person name="Kema G."/>
            <person name="Klaubauf S."/>
            <person name="Lapidus A."/>
            <person name="Levasseur A."/>
            <person name="Lindquist E."/>
            <person name="Mehrabi R."/>
            <person name="Ohm R.A."/>
            <person name="Owen T.J."/>
            <person name="Salamov A."/>
            <person name="Schwelm A."/>
            <person name="Schijlen E."/>
            <person name="Sun H."/>
            <person name="van den Burg H.A."/>
            <person name="van Ham R.C.H.J."/>
            <person name="Zhang S."/>
            <person name="Goodwin S.B."/>
            <person name="Grigoriev I.V."/>
            <person name="Collemare J."/>
            <person name="Bradshaw R.E."/>
        </authorList>
    </citation>
    <scope>NUCLEOTIDE SEQUENCE [LARGE SCALE GENOMIC DNA]</scope>
    <source>
        <strain evidence="7">NZE10 / CBS 128990</strain>
    </source>
</reference>
<dbReference type="InterPro" id="IPR013025">
    <property type="entry name" value="Ribosomal_uL23-like"/>
</dbReference>
<dbReference type="PANTHER" id="PTHR12059">
    <property type="entry name" value="RIBOSOMAL PROTEIN L23-RELATED"/>
    <property type="match status" value="1"/>
</dbReference>
<protein>
    <recommendedName>
        <fullName evidence="4">Large ribosomal subunit protein uL23m</fullName>
    </recommendedName>
</protein>
<proteinExistence type="inferred from homology"/>
<dbReference type="InterPro" id="IPR012677">
    <property type="entry name" value="Nucleotide-bd_a/b_plait_sf"/>
</dbReference>
<keyword evidence="3" id="KW-0687">Ribonucleoprotein</keyword>
<dbReference type="Gene3D" id="3.30.70.330">
    <property type="match status" value="1"/>
</dbReference>
<dbReference type="Pfam" id="PF00276">
    <property type="entry name" value="Ribosomal_L23"/>
    <property type="match status" value="1"/>
</dbReference>
<dbReference type="GO" id="GO:0032543">
    <property type="term" value="P:mitochondrial translation"/>
    <property type="evidence" value="ECO:0007669"/>
    <property type="project" value="TreeGrafter"/>
</dbReference>
<evidence type="ECO:0000256" key="4">
    <source>
        <dbReference type="ARBA" id="ARBA00039977"/>
    </source>
</evidence>
<evidence type="ECO:0000313" key="7">
    <source>
        <dbReference type="Proteomes" id="UP000016933"/>
    </source>
</evidence>
<dbReference type="OMA" id="LPPNEAC"/>
<evidence type="ECO:0000256" key="2">
    <source>
        <dbReference type="ARBA" id="ARBA00022980"/>
    </source>
</evidence>
<reference evidence="6 7" key="2">
    <citation type="journal article" date="2012" name="PLoS Pathog.">
        <title>Diverse lifestyles and strategies of plant pathogenesis encoded in the genomes of eighteen Dothideomycetes fungi.</title>
        <authorList>
            <person name="Ohm R.A."/>
            <person name="Feau N."/>
            <person name="Henrissat B."/>
            <person name="Schoch C.L."/>
            <person name="Horwitz B.A."/>
            <person name="Barry K.W."/>
            <person name="Condon B.J."/>
            <person name="Copeland A.C."/>
            <person name="Dhillon B."/>
            <person name="Glaser F."/>
            <person name="Hesse C.N."/>
            <person name="Kosti I."/>
            <person name="LaButti K."/>
            <person name="Lindquist E.A."/>
            <person name="Lucas S."/>
            <person name="Salamov A.A."/>
            <person name="Bradshaw R.E."/>
            <person name="Ciuffetti L."/>
            <person name="Hamelin R.C."/>
            <person name="Kema G.H.J."/>
            <person name="Lawrence C."/>
            <person name="Scott J.A."/>
            <person name="Spatafora J.W."/>
            <person name="Turgeon B.G."/>
            <person name="de Wit P.J.G.M."/>
            <person name="Zhong S."/>
            <person name="Goodwin S.B."/>
            <person name="Grigoriev I.V."/>
        </authorList>
    </citation>
    <scope>NUCLEOTIDE SEQUENCE [LARGE SCALE GENOMIC DNA]</scope>
    <source>
        <strain evidence="7">NZE10 / CBS 128990</strain>
    </source>
</reference>
<comment type="similarity">
    <text evidence="1">Belongs to the universal ribosomal protein uL23 family.</text>
</comment>
<dbReference type="HOGENOM" id="CLU_086423_2_0_1"/>
<dbReference type="InterPro" id="IPR012678">
    <property type="entry name" value="Ribosomal_uL23/eL15/eS24_sf"/>
</dbReference>
<dbReference type="PANTHER" id="PTHR12059:SF5">
    <property type="entry name" value="LARGE RIBOSOMAL SUBUNIT PROTEIN UL23M"/>
    <property type="match status" value="1"/>
</dbReference>
<dbReference type="SUPFAM" id="SSF54189">
    <property type="entry name" value="Ribosomal proteins S24e, L23 and L15e"/>
    <property type="match status" value="1"/>
</dbReference>
<sequence length="184" mass="21814">MAKAATKLLPSFRVGEKELFLPSATLTFHRTTNPYNAKFRVPLTFSKLDLRDYLWHAYNVEILSVRSYVKQQRVRSGRERDIRPAMRRWHRPRSQKFMTVELARPFVWPEEPSDLKEWNRDEVEKSDKEQEEFGKKLGSTRDTEVNEERRVRMREQARELLEGKSRWRSGLARGQGAGTFVSRS</sequence>
<organism evidence="6 7">
    <name type="scientific">Dothistroma septosporum (strain NZE10 / CBS 128990)</name>
    <name type="common">Red band needle blight fungus</name>
    <name type="synonym">Mycosphaerella pini</name>
    <dbReference type="NCBI Taxonomy" id="675120"/>
    <lineage>
        <taxon>Eukaryota</taxon>
        <taxon>Fungi</taxon>
        <taxon>Dikarya</taxon>
        <taxon>Ascomycota</taxon>
        <taxon>Pezizomycotina</taxon>
        <taxon>Dothideomycetes</taxon>
        <taxon>Dothideomycetidae</taxon>
        <taxon>Mycosphaerellales</taxon>
        <taxon>Mycosphaerellaceae</taxon>
        <taxon>Dothistroma</taxon>
    </lineage>
</organism>
<dbReference type="STRING" id="675120.N1PFW5"/>
<accession>N1PFW5</accession>
<name>N1PFW5_DOTSN</name>
<evidence type="ECO:0000256" key="3">
    <source>
        <dbReference type="ARBA" id="ARBA00023274"/>
    </source>
</evidence>
<dbReference type="GO" id="GO:0003735">
    <property type="term" value="F:structural constituent of ribosome"/>
    <property type="evidence" value="ECO:0007669"/>
    <property type="project" value="InterPro"/>
</dbReference>